<organism evidence="1 2">
    <name type="scientific">Blautia obeum</name>
    <dbReference type="NCBI Taxonomy" id="40520"/>
    <lineage>
        <taxon>Bacteria</taxon>
        <taxon>Bacillati</taxon>
        <taxon>Bacillota</taxon>
        <taxon>Clostridia</taxon>
        <taxon>Lachnospirales</taxon>
        <taxon>Lachnospiraceae</taxon>
        <taxon>Blautia</taxon>
    </lineage>
</organism>
<dbReference type="Proteomes" id="UP000095447">
    <property type="component" value="Unassembled WGS sequence"/>
</dbReference>
<evidence type="ECO:0000313" key="2">
    <source>
        <dbReference type="Proteomes" id="UP000095447"/>
    </source>
</evidence>
<sequence>MATRRAATKTVATTENTTKETAPVKTTKKFEQNELIECRSLVQGTLFMPGKQSDILYRWDGYGDVREVEYRDLYSLKSSRSPYIYDPCFQIENDELLEDPRWKDVKDLYDNLYDASDINQFLALSPAQFKKALAEVPKGLKTAIKIEVATRLDNGTFDSIQKVRAVDEICGTELEKMI</sequence>
<dbReference type="AlphaFoldDB" id="A0A174ABB3"/>
<reference evidence="1 2" key="1">
    <citation type="submission" date="2015-09" db="EMBL/GenBank/DDBJ databases">
        <authorList>
            <consortium name="Pathogen Informatics"/>
        </authorList>
    </citation>
    <scope>NUCLEOTIDE SEQUENCE [LARGE SCALE GENOMIC DNA]</scope>
    <source>
        <strain evidence="1 2">2789STDY5608838</strain>
    </source>
</reference>
<name>A0A174ABB3_9FIRM</name>
<accession>A0A174ABB3</accession>
<gene>
    <name evidence="1" type="ORF">ERS852395_01505</name>
</gene>
<dbReference type="EMBL" id="CYZA01000006">
    <property type="protein sequence ID" value="CUN84806.1"/>
    <property type="molecule type" value="Genomic_DNA"/>
</dbReference>
<dbReference type="RefSeq" id="WP_055053245.1">
    <property type="nucleotide sequence ID" value="NZ_CYZA01000006.1"/>
</dbReference>
<protein>
    <submittedName>
        <fullName evidence="1">Uncharacterized protein</fullName>
    </submittedName>
</protein>
<evidence type="ECO:0000313" key="1">
    <source>
        <dbReference type="EMBL" id="CUN84806.1"/>
    </source>
</evidence>
<proteinExistence type="predicted"/>